<accession>A0A5N6PSL2</accession>
<dbReference type="AlphaFoldDB" id="A0A5N6PSL2"/>
<sequence>MWWDVGRGLSPTYALYISMFDMDEILFLFEGKELCESCESGDGREVSHGSEFDKIQEFNGGCEGKDYHYANIDTSFVDGYNFDDIDFSKEFPNYNPDSEGSEYVDKENKMDEADVDMTDFTDHVILGRTDDDLSNHEGFDAGTHEGDDSDEELDAVTHEDDESDELLAEENMSYESFDNLNGSSMDDFKTRKSRKLKNLKKKKQLQGTNPDTTIKFVVEVEYHLDAETMVFKRIYICLAVGLDPNNGIYPLAYAVVEAENKDSWIWFLQCLQYDLELPTISNFTFISDREKAIISALEFIREYLMKRIVNMMKLIEKCNGPLTPGAKKLLDVAKKEDSKCNVIWSGVNKRWELTGIPCMHVVVVNWDMALNDQEVGTPENFWAYGNMTGRMVRQTCASKPKFAVLRRFERF</sequence>
<feature type="compositionally biased region" description="Basic and acidic residues" evidence="1">
    <location>
        <begin position="129"/>
        <end position="146"/>
    </location>
</feature>
<dbReference type="OrthoDB" id="1918246at2759"/>
<dbReference type="EMBL" id="SZYD01000003">
    <property type="protein sequence ID" value="KAD6796406.1"/>
    <property type="molecule type" value="Genomic_DNA"/>
</dbReference>
<feature type="region of interest" description="Disordered" evidence="1">
    <location>
        <begin position="129"/>
        <end position="163"/>
    </location>
</feature>
<reference evidence="3 4" key="1">
    <citation type="submission" date="2019-05" db="EMBL/GenBank/DDBJ databases">
        <title>Mikania micrantha, genome provides insights into the molecular mechanism of rapid growth.</title>
        <authorList>
            <person name="Liu B."/>
        </authorList>
    </citation>
    <scope>NUCLEOTIDE SEQUENCE [LARGE SCALE GENOMIC DNA]</scope>
    <source>
        <strain evidence="3">NLD-2019</strain>
        <tissue evidence="3">Leaf</tissue>
    </source>
</reference>
<keyword evidence="4" id="KW-1185">Reference proteome</keyword>
<evidence type="ECO:0000259" key="2">
    <source>
        <dbReference type="Pfam" id="PF10551"/>
    </source>
</evidence>
<proteinExistence type="predicted"/>
<dbReference type="Pfam" id="PF10551">
    <property type="entry name" value="MULE"/>
    <property type="match status" value="1"/>
</dbReference>
<evidence type="ECO:0000313" key="3">
    <source>
        <dbReference type="EMBL" id="KAD6796406.1"/>
    </source>
</evidence>
<dbReference type="PANTHER" id="PTHR31973">
    <property type="entry name" value="POLYPROTEIN, PUTATIVE-RELATED"/>
    <property type="match status" value="1"/>
</dbReference>
<dbReference type="PANTHER" id="PTHR31973:SF190">
    <property type="entry name" value="MULE TRANSPOSASE DOMAIN-CONTAINING PROTEIN"/>
    <property type="match status" value="1"/>
</dbReference>
<name>A0A5N6PSL2_9ASTR</name>
<organism evidence="3 4">
    <name type="scientific">Mikania micrantha</name>
    <name type="common">bitter vine</name>
    <dbReference type="NCBI Taxonomy" id="192012"/>
    <lineage>
        <taxon>Eukaryota</taxon>
        <taxon>Viridiplantae</taxon>
        <taxon>Streptophyta</taxon>
        <taxon>Embryophyta</taxon>
        <taxon>Tracheophyta</taxon>
        <taxon>Spermatophyta</taxon>
        <taxon>Magnoliopsida</taxon>
        <taxon>eudicotyledons</taxon>
        <taxon>Gunneridae</taxon>
        <taxon>Pentapetalae</taxon>
        <taxon>asterids</taxon>
        <taxon>campanulids</taxon>
        <taxon>Asterales</taxon>
        <taxon>Asteraceae</taxon>
        <taxon>Asteroideae</taxon>
        <taxon>Heliantheae alliance</taxon>
        <taxon>Eupatorieae</taxon>
        <taxon>Mikania</taxon>
    </lineage>
</organism>
<evidence type="ECO:0000256" key="1">
    <source>
        <dbReference type="SAM" id="MobiDB-lite"/>
    </source>
</evidence>
<comment type="caution">
    <text evidence="3">The sequence shown here is derived from an EMBL/GenBank/DDBJ whole genome shotgun (WGS) entry which is preliminary data.</text>
</comment>
<protein>
    <recommendedName>
        <fullName evidence="2">MULE transposase domain-containing protein</fullName>
    </recommendedName>
</protein>
<feature type="domain" description="MULE transposase" evidence="2">
    <location>
        <begin position="235"/>
        <end position="298"/>
    </location>
</feature>
<dbReference type="InterPro" id="IPR018289">
    <property type="entry name" value="MULE_transposase_dom"/>
</dbReference>
<gene>
    <name evidence="3" type="ORF">E3N88_07302</name>
</gene>
<evidence type="ECO:0000313" key="4">
    <source>
        <dbReference type="Proteomes" id="UP000326396"/>
    </source>
</evidence>
<feature type="compositionally biased region" description="Acidic residues" evidence="1">
    <location>
        <begin position="147"/>
        <end position="163"/>
    </location>
</feature>
<dbReference type="Proteomes" id="UP000326396">
    <property type="component" value="Linkage Group LG11"/>
</dbReference>